<evidence type="ECO:0000313" key="2">
    <source>
        <dbReference type="EMBL" id="NLS08857.1"/>
    </source>
</evidence>
<dbReference type="AlphaFoldDB" id="A0A7X8YD80"/>
<dbReference type="EMBL" id="JABAHY010000001">
    <property type="protein sequence ID" value="NLS08857.1"/>
    <property type="molecule type" value="Genomic_DNA"/>
</dbReference>
<reference evidence="2 3" key="1">
    <citation type="submission" date="2020-04" db="EMBL/GenBank/DDBJ databases">
        <title>Nesterenkonia sp. nov., isolated from marine sediment.</title>
        <authorList>
            <person name="Zhang G."/>
        </authorList>
    </citation>
    <scope>NUCLEOTIDE SEQUENCE [LARGE SCALE GENOMIC DNA]</scope>
    <source>
        <strain evidence="2 3">MY13</strain>
    </source>
</reference>
<dbReference type="SUPFAM" id="SSF46785">
    <property type="entry name" value="Winged helix' DNA-binding domain"/>
    <property type="match status" value="1"/>
</dbReference>
<feature type="domain" description="Transcription regulator PadR N-terminal" evidence="1">
    <location>
        <begin position="20"/>
        <end position="92"/>
    </location>
</feature>
<dbReference type="RefSeq" id="WP_168886331.1">
    <property type="nucleotide sequence ID" value="NZ_JABAHY010000001.1"/>
</dbReference>
<comment type="caution">
    <text evidence="2">The sequence shown here is derived from an EMBL/GenBank/DDBJ whole genome shotgun (WGS) entry which is preliminary data.</text>
</comment>
<sequence length="118" mass="13195">MSSTEEWPAEWLRGVLELCVLRILADGPTYGYEISSRLATGGLGKVKGGTLYPLLQRFEASGRVDIEWRPGEGGPGRKYYVLTDQGRAALEQMSRRWRAFAEVTEQILEGTAKSEERS</sequence>
<evidence type="ECO:0000313" key="3">
    <source>
        <dbReference type="Proteomes" id="UP000523139"/>
    </source>
</evidence>
<dbReference type="InterPro" id="IPR052509">
    <property type="entry name" value="Metal_resp_DNA-bind_regulator"/>
</dbReference>
<dbReference type="InterPro" id="IPR036390">
    <property type="entry name" value="WH_DNA-bd_sf"/>
</dbReference>
<protein>
    <submittedName>
        <fullName evidence="2">PadR family transcriptional regulator</fullName>
    </submittedName>
</protein>
<gene>
    <name evidence="2" type="ORF">HGQ17_02340</name>
</gene>
<proteinExistence type="predicted"/>
<evidence type="ECO:0000259" key="1">
    <source>
        <dbReference type="Pfam" id="PF03551"/>
    </source>
</evidence>
<dbReference type="PANTHER" id="PTHR33169">
    <property type="entry name" value="PADR-FAMILY TRANSCRIPTIONAL REGULATOR"/>
    <property type="match status" value="1"/>
</dbReference>
<dbReference type="Pfam" id="PF03551">
    <property type="entry name" value="PadR"/>
    <property type="match status" value="1"/>
</dbReference>
<dbReference type="PANTHER" id="PTHR33169:SF14">
    <property type="entry name" value="TRANSCRIPTIONAL REGULATOR RV3488"/>
    <property type="match status" value="1"/>
</dbReference>
<dbReference type="Proteomes" id="UP000523139">
    <property type="component" value="Unassembled WGS sequence"/>
</dbReference>
<dbReference type="InterPro" id="IPR036388">
    <property type="entry name" value="WH-like_DNA-bd_sf"/>
</dbReference>
<dbReference type="InterPro" id="IPR005149">
    <property type="entry name" value="Tscrpt_reg_PadR_N"/>
</dbReference>
<keyword evidence="3" id="KW-1185">Reference proteome</keyword>
<name>A0A7X8YD80_9MICC</name>
<accession>A0A7X8YD80</accession>
<dbReference type="Gene3D" id="1.10.10.10">
    <property type="entry name" value="Winged helix-like DNA-binding domain superfamily/Winged helix DNA-binding domain"/>
    <property type="match status" value="1"/>
</dbReference>
<organism evidence="2 3">
    <name type="scientific">Nesterenkonia sedimenti</name>
    <dbReference type="NCBI Taxonomy" id="1463632"/>
    <lineage>
        <taxon>Bacteria</taxon>
        <taxon>Bacillati</taxon>
        <taxon>Actinomycetota</taxon>
        <taxon>Actinomycetes</taxon>
        <taxon>Micrococcales</taxon>
        <taxon>Micrococcaceae</taxon>
        <taxon>Nesterenkonia</taxon>
    </lineage>
</organism>